<name>A0A8T0VLV0_PANVG</name>
<keyword evidence="3 8" id="KW-0349">Heme</keyword>
<evidence type="ECO:0008006" key="13">
    <source>
        <dbReference type="Google" id="ProtNLM"/>
    </source>
</evidence>
<proteinExistence type="inferred from homology"/>
<dbReference type="AlphaFoldDB" id="A0A8T0VLV0"/>
<evidence type="ECO:0000256" key="8">
    <source>
        <dbReference type="PIRSR" id="PIRSR602401-1"/>
    </source>
</evidence>
<dbReference type="PRINTS" id="PR00463">
    <property type="entry name" value="EP450I"/>
</dbReference>
<sequence>MDTNDVYYVYLGLALISMLLVVAKGSRRGRSPAHGQGLRLPPGPWQVPIIGSLHHIAGRKLPHRALRDLARRYGPVMMLRIGEVPTVVVSSREAAIEVMKTHDLAFASRPQTATGRVITKEGRDIAFAPYGEHWRQLRKVAITELLSVRRVLSYRAIREGEVAAMLRDLAGAAAASRPVEMRARLAALVSDTTLRAVVGGRWEERDAFLRELSRASVLVAGFNLADLWPSSWLAGRLSGVVPRAQVCIDRIYGLLDGVIDAHRRKARNAGDAAGPEDLIHVLLRLQKDGELPLDMDVIKAVIFDIFGAGSDTSSTTLEWALAELVRNPRVMRKAQAELRAAFGGAGRVREQALGQLQYLPLVVRETLRLHAPAPLLLPRQSREPCRVLGYDVPEGTMVLVNVWALARDERYWPNAPAEFRPERYECESRGVDMKGTNFELLPFGAGRRICPGLAFGLANIELALASLLFHFDWELPGQSDPAELDMTEIFGANTRRKAELLLRPVIRVPVPTAI</sequence>
<keyword evidence="10" id="KW-0812">Transmembrane</keyword>
<dbReference type="GO" id="GO:0005506">
    <property type="term" value="F:iron ion binding"/>
    <property type="evidence" value="ECO:0007669"/>
    <property type="project" value="InterPro"/>
</dbReference>
<dbReference type="EMBL" id="CM029040">
    <property type="protein sequence ID" value="KAG2634586.1"/>
    <property type="molecule type" value="Genomic_DNA"/>
</dbReference>
<evidence type="ECO:0000256" key="2">
    <source>
        <dbReference type="ARBA" id="ARBA00010617"/>
    </source>
</evidence>
<keyword evidence="12" id="KW-1185">Reference proteome</keyword>
<protein>
    <recommendedName>
        <fullName evidence="13">Cytochrome P450</fullName>
    </recommendedName>
</protein>
<dbReference type="OrthoDB" id="1470350at2759"/>
<evidence type="ECO:0000256" key="5">
    <source>
        <dbReference type="ARBA" id="ARBA00023002"/>
    </source>
</evidence>
<dbReference type="FunFam" id="1.10.630.10:FF:000064">
    <property type="entry name" value="Cytochrome P450 monooxygenase"/>
    <property type="match status" value="1"/>
</dbReference>
<dbReference type="GO" id="GO:0016705">
    <property type="term" value="F:oxidoreductase activity, acting on paired donors, with incorporation or reduction of molecular oxygen"/>
    <property type="evidence" value="ECO:0007669"/>
    <property type="project" value="InterPro"/>
</dbReference>
<gene>
    <name evidence="11" type="ORF">PVAP13_2NG144100</name>
</gene>
<evidence type="ECO:0000256" key="6">
    <source>
        <dbReference type="ARBA" id="ARBA00023004"/>
    </source>
</evidence>
<evidence type="ECO:0000313" key="11">
    <source>
        <dbReference type="EMBL" id="KAG2634586.1"/>
    </source>
</evidence>
<dbReference type="PANTHER" id="PTHR47955">
    <property type="entry name" value="CYTOCHROME P450 FAMILY 71 PROTEIN"/>
    <property type="match status" value="1"/>
</dbReference>
<dbReference type="SUPFAM" id="SSF48264">
    <property type="entry name" value="Cytochrome P450"/>
    <property type="match status" value="1"/>
</dbReference>
<keyword evidence="7 9" id="KW-0503">Monooxygenase</keyword>
<dbReference type="InterPro" id="IPR002401">
    <property type="entry name" value="Cyt_P450_E_grp-I"/>
</dbReference>
<dbReference type="InterPro" id="IPR001128">
    <property type="entry name" value="Cyt_P450"/>
</dbReference>
<evidence type="ECO:0000256" key="3">
    <source>
        <dbReference type="ARBA" id="ARBA00022617"/>
    </source>
</evidence>
<accession>A0A8T0VLV0</accession>
<feature type="binding site" description="axial binding residue" evidence="8">
    <location>
        <position position="450"/>
    </location>
    <ligand>
        <name>heme</name>
        <dbReference type="ChEBI" id="CHEBI:30413"/>
    </ligand>
    <ligandPart>
        <name>Fe</name>
        <dbReference type="ChEBI" id="CHEBI:18248"/>
    </ligandPart>
</feature>
<evidence type="ECO:0000256" key="7">
    <source>
        <dbReference type="ARBA" id="ARBA00023033"/>
    </source>
</evidence>
<dbReference type="CDD" id="cd11072">
    <property type="entry name" value="CYP71-like"/>
    <property type="match status" value="1"/>
</dbReference>
<evidence type="ECO:0000313" key="12">
    <source>
        <dbReference type="Proteomes" id="UP000823388"/>
    </source>
</evidence>
<dbReference type="InterPro" id="IPR036396">
    <property type="entry name" value="Cyt_P450_sf"/>
</dbReference>
<organism evidence="11 12">
    <name type="scientific">Panicum virgatum</name>
    <name type="common">Blackwell switchgrass</name>
    <dbReference type="NCBI Taxonomy" id="38727"/>
    <lineage>
        <taxon>Eukaryota</taxon>
        <taxon>Viridiplantae</taxon>
        <taxon>Streptophyta</taxon>
        <taxon>Embryophyta</taxon>
        <taxon>Tracheophyta</taxon>
        <taxon>Spermatophyta</taxon>
        <taxon>Magnoliopsida</taxon>
        <taxon>Liliopsida</taxon>
        <taxon>Poales</taxon>
        <taxon>Poaceae</taxon>
        <taxon>PACMAD clade</taxon>
        <taxon>Panicoideae</taxon>
        <taxon>Panicodae</taxon>
        <taxon>Paniceae</taxon>
        <taxon>Panicinae</taxon>
        <taxon>Panicum</taxon>
        <taxon>Panicum sect. Hiantes</taxon>
    </lineage>
</organism>
<dbReference type="GO" id="GO:0004497">
    <property type="term" value="F:monooxygenase activity"/>
    <property type="evidence" value="ECO:0007669"/>
    <property type="project" value="UniProtKB-KW"/>
</dbReference>
<feature type="transmembrane region" description="Helical" evidence="10">
    <location>
        <begin position="6"/>
        <end position="23"/>
    </location>
</feature>
<comment type="cofactor">
    <cofactor evidence="1 8">
        <name>heme</name>
        <dbReference type="ChEBI" id="CHEBI:30413"/>
    </cofactor>
</comment>
<dbReference type="Proteomes" id="UP000823388">
    <property type="component" value="Chromosome 2N"/>
</dbReference>
<evidence type="ECO:0000256" key="1">
    <source>
        <dbReference type="ARBA" id="ARBA00001971"/>
    </source>
</evidence>
<comment type="similarity">
    <text evidence="2 9">Belongs to the cytochrome P450 family.</text>
</comment>
<keyword evidence="5 9" id="KW-0560">Oxidoreductase</keyword>
<keyword evidence="10" id="KW-0472">Membrane</keyword>
<dbReference type="Pfam" id="PF00067">
    <property type="entry name" value="p450"/>
    <property type="match status" value="1"/>
</dbReference>
<dbReference type="PRINTS" id="PR00385">
    <property type="entry name" value="P450"/>
</dbReference>
<dbReference type="PANTHER" id="PTHR47955:SF19">
    <property type="entry name" value="CYTOCHROME P450 71A9-LIKE ISOFORM X1"/>
    <property type="match status" value="1"/>
</dbReference>
<dbReference type="GO" id="GO:0020037">
    <property type="term" value="F:heme binding"/>
    <property type="evidence" value="ECO:0007669"/>
    <property type="project" value="InterPro"/>
</dbReference>
<dbReference type="Gene3D" id="1.10.630.10">
    <property type="entry name" value="Cytochrome P450"/>
    <property type="match status" value="1"/>
</dbReference>
<dbReference type="InterPro" id="IPR017972">
    <property type="entry name" value="Cyt_P450_CS"/>
</dbReference>
<keyword evidence="6 8" id="KW-0408">Iron</keyword>
<evidence type="ECO:0000256" key="4">
    <source>
        <dbReference type="ARBA" id="ARBA00022723"/>
    </source>
</evidence>
<comment type="caution">
    <text evidence="11">The sequence shown here is derived from an EMBL/GenBank/DDBJ whole genome shotgun (WGS) entry which is preliminary data.</text>
</comment>
<evidence type="ECO:0000256" key="10">
    <source>
        <dbReference type="SAM" id="Phobius"/>
    </source>
</evidence>
<keyword evidence="10" id="KW-1133">Transmembrane helix</keyword>
<reference evidence="11" key="1">
    <citation type="submission" date="2020-05" db="EMBL/GenBank/DDBJ databases">
        <title>WGS assembly of Panicum virgatum.</title>
        <authorList>
            <person name="Lovell J.T."/>
            <person name="Jenkins J."/>
            <person name="Shu S."/>
            <person name="Juenger T.E."/>
            <person name="Schmutz J."/>
        </authorList>
    </citation>
    <scope>NUCLEOTIDE SEQUENCE</scope>
    <source>
        <strain evidence="11">AP13</strain>
    </source>
</reference>
<evidence type="ECO:0000256" key="9">
    <source>
        <dbReference type="RuleBase" id="RU000461"/>
    </source>
</evidence>
<keyword evidence="4 8" id="KW-0479">Metal-binding</keyword>
<dbReference type="PROSITE" id="PS00086">
    <property type="entry name" value="CYTOCHROME_P450"/>
    <property type="match status" value="1"/>
</dbReference>